<dbReference type="EMBL" id="WTPW01000250">
    <property type="protein sequence ID" value="KAF0530353.1"/>
    <property type="molecule type" value="Genomic_DNA"/>
</dbReference>
<dbReference type="AlphaFoldDB" id="A0A8H4EPH5"/>
<evidence type="ECO:0000313" key="3">
    <source>
        <dbReference type="Proteomes" id="UP000439903"/>
    </source>
</evidence>
<feature type="region of interest" description="Disordered" evidence="1">
    <location>
        <begin position="1"/>
        <end position="24"/>
    </location>
</feature>
<dbReference type="OrthoDB" id="10628364at2759"/>
<evidence type="ECO:0000256" key="1">
    <source>
        <dbReference type="SAM" id="MobiDB-lite"/>
    </source>
</evidence>
<name>A0A8H4EPH5_GIGMA</name>
<feature type="region of interest" description="Disordered" evidence="1">
    <location>
        <begin position="130"/>
        <end position="150"/>
    </location>
</feature>
<dbReference type="Gene3D" id="1.25.40.10">
    <property type="entry name" value="Tetratricopeptide repeat domain"/>
    <property type="match status" value="1"/>
</dbReference>
<dbReference type="Proteomes" id="UP000439903">
    <property type="component" value="Unassembled WGS sequence"/>
</dbReference>
<feature type="compositionally biased region" description="Basic and acidic residues" evidence="1">
    <location>
        <begin position="11"/>
        <end position="24"/>
    </location>
</feature>
<organism evidence="2 3">
    <name type="scientific">Gigaspora margarita</name>
    <dbReference type="NCBI Taxonomy" id="4874"/>
    <lineage>
        <taxon>Eukaryota</taxon>
        <taxon>Fungi</taxon>
        <taxon>Fungi incertae sedis</taxon>
        <taxon>Mucoromycota</taxon>
        <taxon>Glomeromycotina</taxon>
        <taxon>Glomeromycetes</taxon>
        <taxon>Diversisporales</taxon>
        <taxon>Gigasporaceae</taxon>
        <taxon>Gigaspora</taxon>
    </lineage>
</organism>
<dbReference type="InterPro" id="IPR011990">
    <property type="entry name" value="TPR-like_helical_dom_sf"/>
</dbReference>
<keyword evidence="3" id="KW-1185">Reference proteome</keyword>
<evidence type="ECO:0000313" key="2">
    <source>
        <dbReference type="EMBL" id="KAF0530353.1"/>
    </source>
</evidence>
<dbReference type="SUPFAM" id="SSF81901">
    <property type="entry name" value="HCP-like"/>
    <property type="match status" value="1"/>
</dbReference>
<accession>A0A8H4EPH5</accession>
<proteinExistence type="predicted"/>
<sequence length="204" mass="23391">MELAKGTPNDNDSRGDGYPKEIGVEKNDNKASVYYQESVETDYAHSTCRVGYCHKSGIGIEAEKNEACEWWMNHVKDGSSEGQFDPGRCCDRMYKSFEKACRKKRKKAREFLGENKGELNKVTRSKFIPPRAPKFDAAPGQAMKGSEKQDMKRRKAYSNVYIIRTRIRIGQPNRRKEKIGLGKLEIPRCMTMNLTKRIAPYLPK</sequence>
<gene>
    <name evidence="2" type="ORF">F8M41_012198</name>
</gene>
<reference evidence="2 3" key="1">
    <citation type="journal article" date="2019" name="Environ. Microbiol.">
        <title>At the nexus of three kingdoms: the genome of the mycorrhizal fungus Gigaspora margarita provides insights into plant, endobacterial and fungal interactions.</title>
        <authorList>
            <person name="Venice F."/>
            <person name="Ghignone S."/>
            <person name="Salvioli di Fossalunga A."/>
            <person name="Amselem J."/>
            <person name="Novero M."/>
            <person name="Xianan X."/>
            <person name="Sedzielewska Toro K."/>
            <person name="Morin E."/>
            <person name="Lipzen A."/>
            <person name="Grigoriev I.V."/>
            <person name="Henrissat B."/>
            <person name="Martin F.M."/>
            <person name="Bonfante P."/>
        </authorList>
    </citation>
    <scope>NUCLEOTIDE SEQUENCE [LARGE SCALE GENOMIC DNA]</scope>
    <source>
        <strain evidence="2 3">BEG34</strain>
    </source>
</reference>
<protein>
    <submittedName>
        <fullName evidence="2">SEL1 protein</fullName>
    </submittedName>
</protein>
<comment type="caution">
    <text evidence="2">The sequence shown here is derived from an EMBL/GenBank/DDBJ whole genome shotgun (WGS) entry which is preliminary data.</text>
</comment>